<dbReference type="GO" id="GO:0016787">
    <property type="term" value="F:hydrolase activity"/>
    <property type="evidence" value="ECO:0007669"/>
    <property type="project" value="UniProtKB-KW"/>
</dbReference>
<dbReference type="Proteomes" id="UP000632498">
    <property type="component" value="Unassembled WGS sequence"/>
</dbReference>
<evidence type="ECO:0000313" key="5">
    <source>
        <dbReference type="Proteomes" id="UP000632498"/>
    </source>
</evidence>
<gene>
    <name evidence="4" type="ORF">GCM10011332_22990</name>
</gene>
<dbReference type="PANTHER" id="PTHR43222:SF2">
    <property type="entry name" value="NUDIX HYDROLASE 23, CHLOROPLASTIC"/>
    <property type="match status" value="1"/>
</dbReference>
<dbReference type="CDD" id="cd04511">
    <property type="entry name" value="NUDIX_Hydrolase"/>
    <property type="match status" value="1"/>
</dbReference>
<dbReference type="InterPro" id="IPR020084">
    <property type="entry name" value="NUDIX_hydrolase_CS"/>
</dbReference>
<reference evidence="4" key="2">
    <citation type="submission" date="2020-09" db="EMBL/GenBank/DDBJ databases">
        <authorList>
            <person name="Sun Q."/>
            <person name="Zhou Y."/>
        </authorList>
    </citation>
    <scope>NUCLEOTIDE SEQUENCE</scope>
    <source>
        <strain evidence="4">CGMCC 1.15254</strain>
    </source>
</reference>
<dbReference type="SUPFAM" id="SSF55811">
    <property type="entry name" value="Nudix"/>
    <property type="match status" value="1"/>
</dbReference>
<dbReference type="InterPro" id="IPR029401">
    <property type="entry name" value="Nudix_N"/>
</dbReference>
<dbReference type="EMBL" id="BMHV01000016">
    <property type="protein sequence ID" value="GGF68205.1"/>
    <property type="molecule type" value="Genomic_DNA"/>
</dbReference>
<sequence>MSDQKLIGPSIKQIPAGDDRERLVCPDCGFIDYRNPRIVVGAVCTWEDQFLLCRRAIEPSYGKWTFPAGFMELDETVAQGAAREAKEEAGVDVDIQDIIGIYEVPQVGHVMIMHRAPMQSPFFEAGSESLEVALFDWADIPWDDLAFPSVEWTLRRFMDVKDQQTVPAIYKTSKYVLIT</sequence>
<dbReference type="AlphaFoldDB" id="A0A917C1S6"/>
<evidence type="ECO:0000259" key="3">
    <source>
        <dbReference type="PROSITE" id="PS51462"/>
    </source>
</evidence>
<evidence type="ECO:0000256" key="1">
    <source>
        <dbReference type="ARBA" id="ARBA00001946"/>
    </source>
</evidence>
<dbReference type="InterPro" id="IPR015797">
    <property type="entry name" value="NUDIX_hydrolase-like_dom_sf"/>
</dbReference>
<name>A0A917C1S6_9PROT</name>
<evidence type="ECO:0000313" key="4">
    <source>
        <dbReference type="EMBL" id="GGF68205.1"/>
    </source>
</evidence>
<dbReference type="Gene3D" id="3.90.79.10">
    <property type="entry name" value="Nucleoside Triphosphate Pyrophosphohydrolase"/>
    <property type="match status" value="1"/>
</dbReference>
<dbReference type="Pfam" id="PF14803">
    <property type="entry name" value="Zn_ribbon_Nudix"/>
    <property type="match status" value="1"/>
</dbReference>
<evidence type="ECO:0000256" key="2">
    <source>
        <dbReference type="ARBA" id="ARBA00022801"/>
    </source>
</evidence>
<dbReference type="RefSeq" id="WP_188665190.1">
    <property type="nucleotide sequence ID" value="NZ_BMHV01000016.1"/>
</dbReference>
<dbReference type="Gene3D" id="2.20.70.10">
    <property type="match status" value="1"/>
</dbReference>
<feature type="domain" description="Nudix hydrolase" evidence="3">
    <location>
        <begin position="35"/>
        <end position="162"/>
    </location>
</feature>
<comment type="cofactor">
    <cofactor evidence="1">
        <name>Mg(2+)</name>
        <dbReference type="ChEBI" id="CHEBI:18420"/>
    </cofactor>
</comment>
<proteinExistence type="predicted"/>
<keyword evidence="5" id="KW-1185">Reference proteome</keyword>
<dbReference type="PROSITE" id="PS00893">
    <property type="entry name" value="NUDIX_BOX"/>
    <property type="match status" value="1"/>
</dbReference>
<dbReference type="Pfam" id="PF00293">
    <property type="entry name" value="NUDIX"/>
    <property type="match status" value="1"/>
</dbReference>
<dbReference type="InterPro" id="IPR000086">
    <property type="entry name" value="NUDIX_hydrolase_dom"/>
</dbReference>
<accession>A0A917C1S6</accession>
<organism evidence="4 5">
    <name type="scientific">Terasakiella brassicae</name>
    <dbReference type="NCBI Taxonomy" id="1634917"/>
    <lineage>
        <taxon>Bacteria</taxon>
        <taxon>Pseudomonadati</taxon>
        <taxon>Pseudomonadota</taxon>
        <taxon>Alphaproteobacteria</taxon>
        <taxon>Rhodospirillales</taxon>
        <taxon>Terasakiellaceae</taxon>
        <taxon>Terasakiella</taxon>
    </lineage>
</organism>
<protein>
    <submittedName>
        <fullName evidence="4">NUDIX hydrolase</fullName>
    </submittedName>
</protein>
<reference evidence="4" key="1">
    <citation type="journal article" date="2014" name="Int. J. Syst. Evol. Microbiol.">
        <title>Complete genome sequence of Corynebacterium casei LMG S-19264T (=DSM 44701T), isolated from a smear-ripened cheese.</title>
        <authorList>
            <consortium name="US DOE Joint Genome Institute (JGI-PGF)"/>
            <person name="Walter F."/>
            <person name="Albersmeier A."/>
            <person name="Kalinowski J."/>
            <person name="Ruckert C."/>
        </authorList>
    </citation>
    <scope>NUCLEOTIDE SEQUENCE</scope>
    <source>
        <strain evidence="4">CGMCC 1.15254</strain>
    </source>
</reference>
<comment type="caution">
    <text evidence="4">The sequence shown here is derived from an EMBL/GenBank/DDBJ whole genome shotgun (WGS) entry which is preliminary data.</text>
</comment>
<dbReference type="PROSITE" id="PS51462">
    <property type="entry name" value="NUDIX"/>
    <property type="match status" value="1"/>
</dbReference>
<keyword evidence="2 4" id="KW-0378">Hydrolase</keyword>
<dbReference type="PANTHER" id="PTHR43222">
    <property type="entry name" value="NUDIX HYDROLASE 23"/>
    <property type="match status" value="1"/>
</dbReference>